<dbReference type="Proteomes" id="UP000011115">
    <property type="component" value="Unassembled WGS sequence"/>
</dbReference>
<keyword evidence="2" id="KW-1185">Reference proteome</keyword>
<dbReference type="EnsemblPlants" id="PGSC0003DMT400091309">
    <property type="protein sequence ID" value="PGSC0003DMT400091309"/>
    <property type="gene ID" value="PGSC0003DMG400040880"/>
</dbReference>
<evidence type="ECO:0000313" key="1">
    <source>
        <dbReference type="EnsemblPlants" id="PGSC0003DMT400091309"/>
    </source>
</evidence>
<reference evidence="1" key="2">
    <citation type="submission" date="2015-06" db="UniProtKB">
        <authorList>
            <consortium name="EnsemblPlants"/>
        </authorList>
    </citation>
    <scope>IDENTIFICATION</scope>
    <source>
        <strain evidence="1">DM1-3 516 R44</strain>
    </source>
</reference>
<accession>M1DMB3</accession>
<name>M1DMB3_SOLTU</name>
<evidence type="ECO:0000313" key="2">
    <source>
        <dbReference type="Proteomes" id="UP000011115"/>
    </source>
</evidence>
<sequence>MAASHSTSIQLPETLMGHVLSHLYLRQSGGLPRDIMADPDMNTRANPRRMEEEIVNKGVPPQGPQGDQVRLGNQVRWIPRPSPMKKLGPYVVFMLALVGFTPKGEMALDGLSRLRCTLVKRPRAPPLAIVPITTREDGRGP</sequence>
<organism evidence="1 2">
    <name type="scientific">Solanum tuberosum</name>
    <name type="common">Potato</name>
    <dbReference type="NCBI Taxonomy" id="4113"/>
    <lineage>
        <taxon>Eukaryota</taxon>
        <taxon>Viridiplantae</taxon>
        <taxon>Streptophyta</taxon>
        <taxon>Embryophyta</taxon>
        <taxon>Tracheophyta</taxon>
        <taxon>Spermatophyta</taxon>
        <taxon>Magnoliopsida</taxon>
        <taxon>eudicotyledons</taxon>
        <taxon>Gunneridae</taxon>
        <taxon>Pentapetalae</taxon>
        <taxon>asterids</taxon>
        <taxon>lamiids</taxon>
        <taxon>Solanales</taxon>
        <taxon>Solanaceae</taxon>
        <taxon>Solanoideae</taxon>
        <taxon>Solaneae</taxon>
        <taxon>Solanum</taxon>
    </lineage>
</organism>
<dbReference type="Gramene" id="PGSC0003DMT400091309">
    <property type="protein sequence ID" value="PGSC0003DMT400091309"/>
    <property type="gene ID" value="PGSC0003DMG400040880"/>
</dbReference>
<protein>
    <submittedName>
        <fullName evidence="1">Uncharacterized protein</fullName>
    </submittedName>
</protein>
<dbReference type="AlphaFoldDB" id="M1DMB3"/>
<reference evidence="2" key="1">
    <citation type="journal article" date="2011" name="Nature">
        <title>Genome sequence and analysis of the tuber crop potato.</title>
        <authorList>
            <consortium name="The Potato Genome Sequencing Consortium"/>
        </authorList>
    </citation>
    <scope>NUCLEOTIDE SEQUENCE [LARGE SCALE GENOMIC DNA]</scope>
    <source>
        <strain evidence="2">cv. DM1-3 516 R44</strain>
    </source>
</reference>
<dbReference type="InParanoid" id="M1DMB3"/>
<proteinExistence type="predicted"/>
<dbReference type="HOGENOM" id="CLU_1828755_0_0_1"/>
<dbReference type="PaxDb" id="4113-PGSC0003DMT400091309"/>